<sequence>MNGVNLTISELLNKEKNLQSELKSNVKIRAPLSGHKHSSIKGRGIDFSEVREYQFGDDIRSIDWKVSARTNKTHTKIYQEEKERPIMLCVDLGFSMRFASTKAFKSVIASHFSSLIAWASFHHKDRVGAIIFNGKSHLECRPKGGKQGVQSIIKSLVQLHEKKNTAPNKNDLDNALLRLKKVIHPGTMIVIVSDFQNFSENTRSLCRQLMKHNDIIFTFVYDELEKNAPKSNHYLISNGEKTTTLNTTQKSLKIEYEQLFKKRFDNIKQFSKQLKTTFIPIKTNDNLVDKINKHLSILIR</sequence>
<dbReference type="InterPro" id="IPR002881">
    <property type="entry name" value="DUF58"/>
</dbReference>
<dbReference type="AlphaFoldDB" id="A0A1W1CD51"/>
<dbReference type="SUPFAM" id="SSF53300">
    <property type="entry name" value="vWA-like"/>
    <property type="match status" value="1"/>
</dbReference>
<dbReference type="InterPro" id="IPR036465">
    <property type="entry name" value="vWFA_dom_sf"/>
</dbReference>
<reference evidence="2" key="1">
    <citation type="submission" date="2016-10" db="EMBL/GenBank/DDBJ databases">
        <authorList>
            <person name="de Groot N.N."/>
        </authorList>
    </citation>
    <scope>NUCLEOTIDE SEQUENCE</scope>
</reference>
<feature type="domain" description="DUF58" evidence="1">
    <location>
        <begin position="49"/>
        <end position="260"/>
    </location>
</feature>
<dbReference type="Gene3D" id="3.40.50.410">
    <property type="entry name" value="von Willebrand factor, type A domain"/>
    <property type="match status" value="1"/>
</dbReference>
<dbReference type="PANTHER" id="PTHR33608:SF12">
    <property type="entry name" value="DUF58 DOMAIN-CONTAINING PROTEIN"/>
    <property type="match status" value="1"/>
</dbReference>
<dbReference type="EMBL" id="FPHJ01000041">
    <property type="protein sequence ID" value="SFV63694.1"/>
    <property type="molecule type" value="Genomic_DNA"/>
</dbReference>
<accession>A0A1W1CD51</accession>
<name>A0A1W1CD51_9ZZZZ</name>
<protein>
    <recommendedName>
        <fullName evidence="1">DUF58 domain-containing protein</fullName>
    </recommendedName>
</protein>
<proteinExistence type="predicted"/>
<evidence type="ECO:0000259" key="1">
    <source>
        <dbReference type="Pfam" id="PF01882"/>
    </source>
</evidence>
<gene>
    <name evidence="2" type="ORF">MNB_SUP05-5-939</name>
</gene>
<organism evidence="2">
    <name type="scientific">hydrothermal vent metagenome</name>
    <dbReference type="NCBI Taxonomy" id="652676"/>
    <lineage>
        <taxon>unclassified sequences</taxon>
        <taxon>metagenomes</taxon>
        <taxon>ecological metagenomes</taxon>
    </lineage>
</organism>
<dbReference type="PANTHER" id="PTHR33608">
    <property type="entry name" value="BLL2464 PROTEIN"/>
    <property type="match status" value="1"/>
</dbReference>
<dbReference type="Pfam" id="PF01882">
    <property type="entry name" value="DUF58"/>
    <property type="match status" value="1"/>
</dbReference>
<evidence type="ECO:0000313" key="2">
    <source>
        <dbReference type="EMBL" id="SFV63694.1"/>
    </source>
</evidence>